<dbReference type="SUPFAM" id="SSF52047">
    <property type="entry name" value="RNI-like"/>
    <property type="match status" value="1"/>
</dbReference>
<sequence>MRNKTASRKAFTKSNNTFNSGCSKVTYPVRSKRTRTPIASKENTETDQFGKPKESKIGMISRICLYSSMLKQLSLIDIDNVTQEEDEQLRKIVKVILDTRKKRPAPPKQFTKIDTNVRKAEKDRDFGDDLKKLFSLSSSDNHEVFKSLATNLDMTSSPMRRNNSMKNITFLQICAIRISKASWGCIGKAISNNNSIRTLALNACGVNNNAFAHLVPAMEKNKSIEILDLSCNYMGDKMSTFISKIIALQSERREQAIWLAGLREELPEEEEYKSGLKSLILRHNDFSKDVCSEISRVLYFDIYIRSIDLRNNLLQEEEIQEMKYFLKSNKTLINLDVRQNPGLTTKLHRMVVLKLLRNIEYTKKTNIEDMRWMNPEVLICEVPKHLAPKIQRKMNKLFEHPSQAHRPKTTVVRRSVNYYNNNKTSAMQVPDYLKVAKTPGVDNLKQRLPLAEYHYSQMQNRESSMYEKVSEPHIAKSQIL</sequence>
<name>A0AAD1X784_EUPCR</name>
<gene>
    <name evidence="1" type="ORF">ECRASSUSDP1_LOCUS6992</name>
</gene>
<dbReference type="PANTHER" id="PTHR24110:SF3">
    <property type="entry name" value="CENTROSOMAL PROTEIN OF 78 KDA"/>
    <property type="match status" value="1"/>
</dbReference>
<evidence type="ECO:0000313" key="1">
    <source>
        <dbReference type="EMBL" id="CAI2365691.1"/>
    </source>
</evidence>
<accession>A0AAD1X784</accession>
<dbReference type="InterPro" id="IPR032675">
    <property type="entry name" value="LRR_dom_sf"/>
</dbReference>
<dbReference type="PANTHER" id="PTHR24110">
    <property type="entry name" value="CENTROSOMAL PROTEIN OF 78 KDA"/>
    <property type="match status" value="1"/>
</dbReference>
<protein>
    <submittedName>
        <fullName evidence="1">Uncharacterized protein</fullName>
    </submittedName>
</protein>
<reference evidence="1" key="1">
    <citation type="submission" date="2023-07" db="EMBL/GenBank/DDBJ databases">
        <authorList>
            <consortium name="AG Swart"/>
            <person name="Singh M."/>
            <person name="Singh A."/>
            <person name="Seah K."/>
            <person name="Emmerich C."/>
        </authorList>
    </citation>
    <scope>NUCLEOTIDE SEQUENCE</scope>
    <source>
        <strain evidence="1">DP1</strain>
    </source>
</reference>
<evidence type="ECO:0000313" key="2">
    <source>
        <dbReference type="Proteomes" id="UP001295684"/>
    </source>
</evidence>
<keyword evidence="2" id="KW-1185">Reference proteome</keyword>
<dbReference type="EMBL" id="CAMPGE010006796">
    <property type="protein sequence ID" value="CAI2365691.1"/>
    <property type="molecule type" value="Genomic_DNA"/>
</dbReference>
<proteinExistence type="predicted"/>
<dbReference type="Gene3D" id="3.80.10.10">
    <property type="entry name" value="Ribonuclease Inhibitor"/>
    <property type="match status" value="2"/>
</dbReference>
<organism evidence="1 2">
    <name type="scientific">Euplotes crassus</name>
    <dbReference type="NCBI Taxonomy" id="5936"/>
    <lineage>
        <taxon>Eukaryota</taxon>
        <taxon>Sar</taxon>
        <taxon>Alveolata</taxon>
        <taxon>Ciliophora</taxon>
        <taxon>Intramacronucleata</taxon>
        <taxon>Spirotrichea</taxon>
        <taxon>Hypotrichia</taxon>
        <taxon>Euplotida</taxon>
        <taxon>Euplotidae</taxon>
        <taxon>Moneuplotes</taxon>
    </lineage>
</organism>
<comment type="caution">
    <text evidence="1">The sequence shown here is derived from an EMBL/GenBank/DDBJ whole genome shotgun (WGS) entry which is preliminary data.</text>
</comment>
<dbReference type="AlphaFoldDB" id="A0AAD1X784"/>
<dbReference type="Proteomes" id="UP001295684">
    <property type="component" value="Unassembled WGS sequence"/>
</dbReference>